<evidence type="ECO:0000259" key="37">
    <source>
        <dbReference type="Pfam" id="PF00517"/>
    </source>
</evidence>
<keyword evidence="9 33" id="KW-1032">Host cell membrane</keyword>
<dbReference type="GO" id="GO:0019031">
    <property type="term" value="C:viral envelope"/>
    <property type="evidence" value="ECO:0007669"/>
    <property type="project" value="UniProtKB-KW"/>
</dbReference>
<dbReference type="FunFam" id="1.10.287.210:FF:000001">
    <property type="entry name" value="Envelope glycoprotein gp160"/>
    <property type="match status" value="1"/>
</dbReference>
<evidence type="ECO:0000256" key="10">
    <source>
        <dbReference type="ARBA" id="ARBA00022570"/>
    </source>
</evidence>
<feature type="region of interest" description="Disordered" evidence="35">
    <location>
        <begin position="721"/>
        <end position="743"/>
    </location>
</feature>
<dbReference type="InterPro" id="IPR000777">
    <property type="entry name" value="HIV1_Gp120"/>
</dbReference>
<comment type="function">
    <text evidence="33">Transmembrane protein gp41: Acts as a class I viral fusion protein. Under the current model, the protein has at least 3 conformational states: pre-fusion native state, pre-hairpin intermediate state, and post-fusion hairpin state. During fusion of viral and target intracellular membranes, the coiled coil regions (heptad repeats) assume a trimer-of-hairpins structure, positioning the fusion peptide in close proximity to the C-terminal region of the ectodomain. The formation of this structure appears to drive apposition and subsequent fusion of viral and target cell membranes. Complete fusion occurs in host cell endosomes and is dynamin-dependent, however some lipid transfer might occur at the plasma membrane. The virus undergoes clathrin-dependent internalization long before endosomal fusion, thus minimizing the surface exposure of conserved viral epitopes during fusion and reducing the efficacy of inhibitors targeting these epitopes. Membranes fusion leads to delivery of the nucleocapsid into the cytoplasm.</text>
</comment>
<accession>A0A1P8P315</accession>
<sequence>MKVKGIRKNYQHWWWRWGTMLLGMMMICSAEEKEQLWVTVYYGVPVWKEATTTLFCASDAKGYNTEVHNIWATHACVPTDPNPQEVVLVNVTENFNMWKNNMVEQMHEDIISLWDQSLKPCVKLTPLCVTLNCTNVNDTSVNNTETIEEEGRIKNCSFNITAGIRDKAEKQYSLFNSMDVVQIGSENNKNNSENNTMYRLMSCNTSVITQACPKVSFEPIPIHFCAPAGFAILKCNDKTFNGTGPCTNVSTVQCTHGIRPVVSTQLLLNGSLSEGEVMIRSENLTNNAKIIIVQLNETVTINCTRPNNNTRKGIHIGPGGGMFYATDIIGDIRQAHCTISGADWRRTLQKVVAKLQEQFNDTIVFKHSSGGDPEIVMHSFNCGGEFFYCNSTRLFNSTWDISASLKNNTGEFNDTITLPCRIKQIINMWQEVGKAMYAPPIKGIIKCSSNITGLLLTRDGGNITGHNETFRPGGGDMRDNWRSELYKYKVVQVEPLGVAPTRAKRRVVQREKRAVTMGAMFLGFLGAAGSTMGAASMMLTVQARQLLSGIVQQQSNLLKAIEAQQHLLQLTVWGIKQLQARILAVERYLKDQQLLGIWGCSGKLICTTNVPWNNSWSNRSQKEIWENMTWMEWEKEIGNYTSLIYTLIEGAQNQQEKNEQELLELGRWASLWNWFDITNWLWYIKIFIMIVGGLIGLRIVFTVLSIVNRVRKGYSPLSFQTHLPAQRGPDRPEGTEEEGGERDRNRSIRLVDGCLALIWEDLRSLCLFSYHRLRDLLLIAARIVELLGRRGWEALKYWWNLLQYWSQELKKSAVSLLNATAIAVAEGTDRIIEVLQRGGRAVIHIPVRIRQGLERILL</sequence>
<feature type="region of interest" description="MPER; binding to GalCer" evidence="33">
    <location>
        <begin position="664"/>
        <end position="685"/>
    </location>
</feature>
<evidence type="ECO:0000256" key="5">
    <source>
        <dbReference type="ARBA" id="ARBA00004578"/>
    </source>
</evidence>
<dbReference type="InterPro" id="IPR036377">
    <property type="entry name" value="Gp120_core_sf"/>
</dbReference>
<dbReference type="GO" id="GO:1903908">
    <property type="term" value="P:positive regulation of plasma membrane raft polarization"/>
    <property type="evidence" value="ECO:0007669"/>
    <property type="project" value="UniProtKB-UniRule"/>
</dbReference>
<feature type="topological domain" description="Extracellular" evidence="33">
    <location>
        <begin position="35"/>
        <end position="686"/>
    </location>
</feature>
<evidence type="ECO:0000256" key="18">
    <source>
        <dbReference type="ARBA" id="ARBA00022844"/>
    </source>
</evidence>
<feature type="region of interest" description="CD4-binding loop" evidence="33">
    <location>
        <begin position="368"/>
        <end position="378"/>
    </location>
</feature>
<keyword evidence="25 33" id="KW-0472">Membrane</keyword>
<feature type="lipid moiety-binding region" description="S-palmitoyl cysteine; by host" evidence="33">
    <location>
        <position position="766"/>
    </location>
</feature>
<evidence type="ECO:0000256" key="6">
    <source>
        <dbReference type="ARBA" id="ARBA00004650"/>
    </source>
</evidence>
<evidence type="ECO:0000256" key="8">
    <source>
        <dbReference type="ARBA" id="ARBA00022510"/>
    </source>
</evidence>
<dbReference type="GO" id="GO:0055036">
    <property type="term" value="C:virion membrane"/>
    <property type="evidence" value="ECO:0007669"/>
    <property type="project" value="UniProtKB-SubCell"/>
</dbReference>
<evidence type="ECO:0000256" key="12">
    <source>
        <dbReference type="ARBA" id="ARBA00022595"/>
    </source>
</evidence>
<keyword evidence="22 33" id="KW-1133">Transmembrane helix</keyword>
<feature type="disulfide bond" evidence="33">
    <location>
        <begin position="225"/>
        <end position="254"/>
    </location>
</feature>
<evidence type="ECO:0000256" key="11">
    <source>
        <dbReference type="ARBA" id="ARBA00022581"/>
    </source>
</evidence>
<dbReference type="SUPFAM" id="SSF58069">
    <property type="entry name" value="Virus ectodomain"/>
    <property type="match status" value="1"/>
</dbReference>
<evidence type="ECO:0000256" key="30">
    <source>
        <dbReference type="ARBA" id="ARBA00023288"/>
    </source>
</evidence>
<comment type="miscellaneous">
    <text evidence="33">Inhibitors targeting HIV-1 viral envelope proteins are used as antiretroviral drugs. Attachment of virions to the cell surface via non-specific interactions and CD4 binding can be blocked by inhibitors that include cyanovirin-N, cyclotriazadisulfonamide analogs, PRO 2000, TNX 355 and PRO 542. In addition, BMS 806 can block CD4-induced conformational changes. Env interactions with the coreceptor molecules can be targeted by CCR5 antagonists including SCH-D, maraviroc (UK 427857) and aplaviroc (GW 873140), and the CXCR4 antagonist AMD 070. Fusion of viral and cellular membranes can be inhibited by peptides such as enfuvirtide and tifuvirtide (T 1249). Resistance to inhibitors associated with mutations in Env are observed. Most of the time, single mutations confer only a modest reduction in drug susceptibility. Combination of several mutations is usually required to develop a high-level drug resistance.</text>
</comment>
<dbReference type="Pfam" id="PF00516">
    <property type="entry name" value="GP120"/>
    <property type="match status" value="1"/>
</dbReference>
<comment type="function">
    <text evidence="33">Surface protein gp120: Attaches the virus to the host lymphoid cell by binding to the primary receptor CD4. This interaction induces a structural rearrangement creating a high affinity binding site for a chemokine coreceptor like CXCR4 and/or CCR5. Acts as a ligand for CD209/DC-SIGN and CLEC4M/DC-SIGNR, which are respectively found on dendritic cells (DCs), and on endothelial cells of liver sinusoids and lymph node sinuses. These interactions allow capture of viral particles at mucosal surfaces by these cells and subsequent transmission to permissive cells. HIV subverts the migration properties of dendritic cells to gain access to CD4+ T-cells in lymph nodes. Virus transmission to permissive T-cells occurs either in trans (without DCs infection, through viral capture and transmission), or in cis (following DCs productive infection, through the usual CD4-gp120 interaction), thereby inducing a robust infection. In trans infection, bound virions remain infectious over days and it is proposed that they are not degraded, but protected in non-lysosomal acidic organelles within the DCs close to the cell membrane thus contributing to the viral infectious potential during DCs' migration from the periphery to the lymphoid tissues. On arrival at lymphoid tissues, intact virions recycle back to DCs' cell surface allowing virus transmission to CD4+ T-cells.</text>
</comment>
<dbReference type="FunFam" id="1.20.5.490:FF:000001">
    <property type="entry name" value="Envelope glycoprotein gp160"/>
    <property type="match status" value="1"/>
</dbReference>
<feature type="topological domain" description="Cytoplasmic" evidence="33">
    <location>
        <begin position="708"/>
        <end position="858"/>
    </location>
</feature>
<feature type="region of interest" description="Immunosuppression" evidence="33">
    <location>
        <begin position="576"/>
        <end position="594"/>
    </location>
</feature>
<evidence type="ECO:0000256" key="32">
    <source>
        <dbReference type="ARBA" id="ARBA00062028"/>
    </source>
</evidence>
<feature type="region of interest" description="V5" evidence="33">
    <location>
        <begin position="463"/>
        <end position="473"/>
    </location>
</feature>
<comment type="PTM">
    <text evidence="33">Highly glycosylated by host. The high number of glycan on the protein is reffered to as 'glycan shield' because it contributes to hide protein sequence from adaptive immune system.</text>
</comment>
<feature type="transmembrane region" description="Helical" evidence="34">
    <location>
        <begin position="514"/>
        <end position="539"/>
    </location>
</feature>
<dbReference type="GO" id="GO:0019064">
    <property type="term" value="P:fusion of virus membrane with host plasma membrane"/>
    <property type="evidence" value="ECO:0007669"/>
    <property type="project" value="UniProtKB-UniRule"/>
</dbReference>
<evidence type="ECO:0000256" key="20">
    <source>
        <dbReference type="ARBA" id="ARBA00022879"/>
    </source>
</evidence>
<dbReference type="InterPro" id="IPR037527">
    <property type="entry name" value="Gp160"/>
</dbReference>
<comment type="domain">
    <text evidence="33">The CD4-binding region is targeted by the antibody b12.</text>
</comment>
<keyword evidence="21 33" id="KW-1164">Virus endocytosis by host</keyword>
<dbReference type="Gene3D" id="1.20.5.490">
    <property type="entry name" value="Single helix bin"/>
    <property type="match status" value="1"/>
</dbReference>
<gene>
    <name evidence="33 38" type="primary">env</name>
</gene>
<evidence type="ECO:0000256" key="17">
    <source>
        <dbReference type="ARBA" id="ARBA00022804"/>
    </source>
</evidence>
<evidence type="ECO:0000256" key="1">
    <source>
        <dbReference type="ARBA" id="ARBA00004402"/>
    </source>
</evidence>
<dbReference type="GO" id="GO:0016020">
    <property type="term" value="C:membrane"/>
    <property type="evidence" value="ECO:0007669"/>
    <property type="project" value="UniProtKB-UniRule"/>
</dbReference>
<feature type="chain" id="PRO_5023359314" description="Envelope glycoprotein gp160" evidence="33">
    <location>
        <begin position="35"/>
        <end position="858"/>
    </location>
</feature>
<keyword evidence="12 33" id="KW-1162">Viral penetration into host cytoplasm</keyword>
<evidence type="ECO:0000256" key="27">
    <source>
        <dbReference type="ARBA" id="ARBA00023157"/>
    </source>
</evidence>
<dbReference type="GO" id="GO:0039654">
    <property type="term" value="P:fusion of virus membrane with host endosome membrane"/>
    <property type="evidence" value="ECO:0007669"/>
    <property type="project" value="UniProtKB-UniRule"/>
</dbReference>
<evidence type="ECO:0000256" key="2">
    <source>
        <dbReference type="ARBA" id="ARBA00004433"/>
    </source>
</evidence>
<comment type="domain">
    <text evidence="33">The membrane proximal external region (MPER) present in gp41 is a tryptophan-rich region recognized by the antibodies 2F5, Z13, and 4E10. MPER seems to play a role in fusion.</text>
</comment>
<evidence type="ECO:0000256" key="28">
    <source>
        <dbReference type="ARBA" id="ARBA00023180"/>
    </source>
</evidence>
<dbReference type="Gene3D" id="1.10.287.210">
    <property type="match status" value="1"/>
</dbReference>
<keyword evidence="23 33" id="KW-1039">Host endosome</keyword>
<evidence type="ECO:0000256" key="15">
    <source>
        <dbReference type="ARBA" id="ARBA00022703"/>
    </source>
</evidence>
<comment type="subunit">
    <text evidence="33">The mature envelope protein (Env) consists of a homotrimer of non-covalently associated gp120-gp41 heterodimers. The resulting complex protrudes from the virus surface as a spike. There seems to be as few as 10 spikes on the average virion. Surface protein gp120 interacts with host CD4, CCR5 and CXCR4. Gp120 also interacts with the C-type lectins CD209/DC-SIGN and CLEC4M/DC-SIGNR (collectively referred to as DC-SIGN(R)). Gp120 and gp41 interact with GalCer. Gp120 interacts with host ITGA4/ITGB7 complex; on CD4+ T-cells, this interaction results in rapid activation of integrin ITGAL/LFA-1, which facilitates efficient cell-to-cell spreading of HIV-1. Gp120 interacts with cell-associated heparan sulfate; this interaction increases virus infectivity on permissive cells and may be involved in infection of CD4- cells.</text>
</comment>
<keyword evidence="17 33" id="KW-1161">Viral attachment to host cell</keyword>
<keyword evidence="7 33" id="KW-1168">Fusion of virus membrane with host membrane</keyword>
<feature type="chain" id="PRO_5023359316" description="Transmembrane protein gp41" evidence="33">
    <location>
        <begin position="514"/>
        <end position="858"/>
    </location>
</feature>
<evidence type="ECO:0000256" key="7">
    <source>
        <dbReference type="ARBA" id="ARBA00022506"/>
    </source>
</evidence>
<evidence type="ECO:0000256" key="31">
    <source>
        <dbReference type="ARBA" id="ARBA00023296"/>
    </source>
</evidence>
<reference evidence="38" key="1">
    <citation type="journal article" date="2017" name="Nat. Med.">
        <title>Antibody 10-1074 suppresses viremia in HIV-1-infected individuals.</title>
        <authorList>
            <person name="Caskey M."/>
            <person name="Schoofs T."/>
            <person name="Gruell H."/>
            <person name="Settler A."/>
            <person name="Karagounis T."/>
            <person name="Kreider E.F."/>
            <person name="Murrell B."/>
            <person name="Pfeifer N."/>
            <person name="Nogueira L."/>
            <person name="Oliveira T.Y."/>
            <person name="Learn G.H."/>
            <person name="Cohen Y.Z."/>
            <person name="Lehmann C."/>
            <person name="Gillor D."/>
            <person name="Shimeliovich I."/>
            <person name="Unson-O'Brien C."/>
            <person name="Weiland D."/>
            <person name="Robles A."/>
            <person name="Kummerle T."/>
            <person name="Wyen C."/>
            <person name="Levin R."/>
            <person name="Witmer-Pack M."/>
            <person name="Eren K."/>
            <person name="Ignacio C."/>
            <person name="Kiss S."/>
            <person name="West A.P.Jr."/>
            <person name="Mouquet H."/>
            <person name="Zingman B.S."/>
            <person name="Gulick R.M."/>
            <person name="Keler T."/>
            <person name="Bjorkman P.J."/>
            <person name="Seaman M.S."/>
            <person name="Hahn B.H."/>
            <person name="Fatkenheuer G."/>
            <person name="Schlesinger S.J."/>
            <person name="Nussenzweig M.C."/>
            <person name="Klein F."/>
        </authorList>
    </citation>
    <scope>NUCLEOTIDE SEQUENCE</scope>
    <source>
        <strain evidence="38">1HB1-W4-020416-C12_S57</strain>
    </source>
</reference>
<dbReference type="GO" id="GO:0019062">
    <property type="term" value="P:virion attachment to host cell"/>
    <property type="evidence" value="ECO:0007669"/>
    <property type="project" value="UniProtKB-UniRule"/>
</dbReference>
<feature type="region of interest" description="Fusion peptide" evidence="33">
    <location>
        <begin position="514"/>
        <end position="534"/>
    </location>
</feature>
<keyword evidence="20 33" id="KW-0261">Viral envelope protein</keyword>
<dbReference type="GO" id="GO:0019082">
    <property type="term" value="P:viral protein processing"/>
    <property type="evidence" value="ECO:0007669"/>
    <property type="project" value="UniProtKB-UniRule"/>
</dbReference>
<evidence type="ECO:0000256" key="23">
    <source>
        <dbReference type="ARBA" id="ARBA00023046"/>
    </source>
</evidence>
<feature type="short sequence motif" description="YXXL motif; contains endocytosis signal" evidence="33">
    <location>
        <begin position="714"/>
        <end position="717"/>
    </location>
</feature>
<evidence type="ECO:0000256" key="24">
    <source>
        <dbReference type="ARBA" id="ARBA00023054"/>
    </source>
</evidence>
<keyword evidence="16 33" id="KW-0732">Signal</keyword>
<evidence type="ECO:0000256" key="4">
    <source>
        <dbReference type="ARBA" id="ARBA00004563"/>
    </source>
</evidence>
<organismHost>
    <name type="scientific">Homo sapiens</name>
    <name type="common">Human</name>
    <dbReference type="NCBI Taxonomy" id="9606"/>
</organismHost>
<comment type="subcellular location">
    <subcellularLocation>
        <location evidence="3">Host cell membrane</location>
        <topology evidence="3">Peripheral membrane protein</topology>
    </subcellularLocation>
    <subcellularLocation>
        <location evidence="1">Host cell membrane</location>
        <topology evidence="1">Single-pass type I membrane protein</topology>
    </subcellularLocation>
    <subcellularLocation>
        <location evidence="2">Host endosome membrane</location>
        <topology evidence="2">Peripheral membrane protein</topology>
    </subcellularLocation>
    <subcellularLocation>
        <location evidence="5">Host endosome membrane</location>
        <topology evidence="5">Single-pass type I membrane protein</topology>
    </subcellularLocation>
    <subcellularLocation>
        <location evidence="6">Virion membrane</location>
        <topology evidence="6">Peripheral membrane protein</topology>
    </subcellularLocation>
    <subcellularLocation>
        <location evidence="4">Virion membrane</location>
        <topology evidence="4">Single-pass type I membrane protein</topology>
    </subcellularLocation>
</comment>
<evidence type="ECO:0000256" key="35">
    <source>
        <dbReference type="SAM" id="MobiDB-lite"/>
    </source>
</evidence>
<dbReference type="EMBL" id="KY323807">
    <property type="protein sequence ID" value="APX56863.1"/>
    <property type="molecule type" value="Genomic_RNA"/>
</dbReference>
<dbReference type="FunFam" id="2.170.40.20:FF:000001">
    <property type="entry name" value="Envelope glycoprotein gp160"/>
    <property type="match status" value="1"/>
</dbReference>
<comment type="domain">
    <text evidence="33">Some of the most genetically diverse regions of the viral genome are present in Env. They are called variable regions 1 through 5 (V1 through V5). Coreceptor usage of gp120 is determined mainly by the primary structure of the third variable region (V3) in the outer domain of gp120. The sequence of V3 determines which coreceptor, CCR5 and/or CXCR4 (corresponding to R5/macrophage, X4/T cell and R5X4/T cell and macrophage tropism), is used to trigger the fusion potential of the Env complex, and hence which cells the virus can infect. Binding to CCR5 involves a region adjacent in addition to V3.</text>
</comment>
<comment type="domain">
    <text evidence="33 34">The 17 amino acids long immunosuppressive region is present in many retroviral envelope proteins. Synthetic peptides derived from this relatively conserved sequence inhibit immune function in vitro and in vivo.</text>
</comment>
<evidence type="ECO:0000313" key="38">
    <source>
        <dbReference type="EMBL" id="APX56863.1"/>
    </source>
</evidence>
<keyword evidence="19 33" id="KW-1043">Host membrane</keyword>
<evidence type="ECO:0000256" key="14">
    <source>
        <dbReference type="ARBA" id="ARBA00022692"/>
    </source>
</evidence>
<comment type="similarity">
    <text evidence="33">Belongs to the HIV-1 env protein family.</text>
</comment>
<comment type="caution">
    <text evidence="33 34">Lacks conserved residue(s) required for the propagation of feature annotation.</text>
</comment>
<evidence type="ECO:0000256" key="34">
    <source>
        <dbReference type="RuleBase" id="RU363095"/>
    </source>
</evidence>
<evidence type="ECO:0000256" key="33">
    <source>
        <dbReference type="HAMAP-Rule" id="MF_04083"/>
    </source>
</evidence>
<comment type="subcellular location">
    <molecule>Transmembrane protein gp41</molecule>
    <subcellularLocation>
        <location evidence="33">Virion membrane</location>
        <topology evidence="33">Single-pass type I membrane protein</topology>
    </subcellularLocation>
    <subcellularLocation>
        <location evidence="33">Host cell membrane</location>
        <topology evidence="33">Single-pass type I membrane protein</topology>
    </subcellularLocation>
    <subcellularLocation>
        <location evidence="33">Host endosome membrane</location>
        <topology evidence="33">Single-pass type I membrane protein</topology>
    </subcellularLocation>
    <text evidence="33">It is probably concentrated at the site of budding and incorporated into the virions possibly by contacts between the cytoplasmic tail of Env and the N-terminus of Gag.</text>
</comment>
<dbReference type="GO" id="GO:0005198">
    <property type="term" value="F:structural molecule activity"/>
    <property type="evidence" value="ECO:0007669"/>
    <property type="project" value="UniProtKB-UniRule"/>
</dbReference>
<keyword evidence="26 33" id="KW-0564">Palmitate</keyword>
<keyword evidence="14 33" id="KW-0812">Transmembrane</keyword>
<feature type="disulfide bond" evidence="33">
    <location>
        <begin position="235"/>
        <end position="246"/>
    </location>
</feature>
<dbReference type="Pfam" id="PF00517">
    <property type="entry name" value="GP41"/>
    <property type="match status" value="1"/>
</dbReference>
<feature type="transmembrane region" description="Helical" evidence="34">
    <location>
        <begin position="680"/>
        <end position="707"/>
    </location>
</feature>
<organism evidence="38">
    <name type="scientific">Human immunodeficiency virus type 1</name>
    <name type="common">HIV-1</name>
    <dbReference type="NCBI Taxonomy" id="11676"/>
    <lineage>
        <taxon>Viruses</taxon>
        <taxon>Riboviria</taxon>
        <taxon>Pararnavirae</taxon>
        <taxon>Artverviricota</taxon>
        <taxon>Revtraviricetes</taxon>
        <taxon>Ortervirales</taxon>
        <taxon>Retroviridae</taxon>
        <taxon>Orthoretrovirinae</taxon>
        <taxon>Lentivirus</taxon>
        <taxon>Lentivirus humimdef1</taxon>
    </lineage>
</organism>
<comment type="subcellular location">
    <molecule>Surface protein gp120</molecule>
    <subcellularLocation>
        <location evidence="33">Virion membrane</location>
        <topology evidence="33">Peripheral membrane protein</topology>
    </subcellularLocation>
    <subcellularLocation>
        <location evidence="33">Host cell membrane</location>
        <topology evidence="33">Peripheral membrane protein</topology>
    </subcellularLocation>
    <subcellularLocation>
        <location evidence="33">Host endosome membrane</location>
        <topology evidence="33">Single-pass type I membrane protein</topology>
    </subcellularLocation>
    <text evidence="33">The surface protein is not anchored to the viral envelope, but associates with the extravirion surface through its binding to TM. It is probably concentrated at the site of budding and incorporated into the virions possibly by contacts between the cytoplasmic tail of Env and the N-terminus of Gag.</text>
</comment>
<keyword evidence="28 33" id="KW-0325">Glycoprotein</keyword>
<keyword evidence="27 33" id="KW-1015">Disulfide bond</keyword>
<feature type="chain" id="PRO_5023359315" description="Surface protein gp120" evidence="33">
    <location>
        <begin position="35"/>
        <end position="513"/>
    </location>
</feature>
<feature type="short sequence motif" description="Di-leucine internalization motif" evidence="33">
    <location>
        <begin position="857"/>
        <end position="858"/>
    </location>
</feature>
<keyword evidence="30 33" id="KW-0449">Lipoprotein</keyword>
<evidence type="ECO:0000256" key="26">
    <source>
        <dbReference type="ARBA" id="ARBA00023139"/>
    </source>
</evidence>
<dbReference type="HAMAP" id="MF_04083">
    <property type="entry name" value="HIV_ENV"/>
    <property type="match status" value="1"/>
</dbReference>
<protein>
    <recommendedName>
        <fullName evidence="33">Envelope glycoprotein gp160</fullName>
    </recommendedName>
    <alternativeName>
        <fullName evidence="33">Env polyprotein</fullName>
    </alternativeName>
    <component>
        <recommendedName>
            <fullName evidence="33">Surface protein gp120</fullName>
            <shortName evidence="33">SU</shortName>
        </recommendedName>
        <alternativeName>
            <fullName evidence="33">Glycoprotein 120</fullName>
            <shortName evidence="33">gp120</shortName>
        </alternativeName>
    </component>
    <component>
        <recommendedName>
            <fullName evidence="33">Transmembrane protein gp41</fullName>
            <shortName evidence="33">TM</shortName>
        </recommendedName>
        <alternativeName>
            <fullName evidence="33">Glycoprotein 41</fullName>
            <shortName evidence="33">gp41</shortName>
        </alternativeName>
    </component>
</protein>
<feature type="disulfide bond" evidence="33">
    <location>
        <begin position="600"/>
        <end position="606"/>
    </location>
</feature>
<feature type="site" description="Cleavage; by host furin" evidence="33">
    <location>
        <begin position="513"/>
        <end position="514"/>
    </location>
</feature>
<feature type="domain" description="Retroviral envelope protein GP41-like" evidence="37">
    <location>
        <begin position="532"/>
        <end position="721"/>
    </location>
</feature>
<dbReference type="GO" id="GO:0075512">
    <property type="term" value="P:clathrin-dependent endocytosis of virus by host cell"/>
    <property type="evidence" value="ECO:0007669"/>
    <property type="project" value="UniProtKB-UniRule"/>
</dbReference>
<dbReference type="GO" id="GO:1903911">
    <property type="term" value="P:positive regulation of receptor clustering"/>
    <property type="evidence" value="ECO:0007669"/>
    <property type="project" value="UniProtKB-UniRule"/>
</dbReference>
<evidence type="ECO:0000256" key="9">
    <source>
        <dbReference type="ARBA" id="ARBA00022511"/>
    </source>
</evidence>
<dbReference type="InterPro" id="IPR000328">
    <property type="entry name" value="GP41-like"/>
</dbReference>
<evidence type="ECO:0000256" key="13">
    <source>
        <dbReference type="ARBA" id="ARBA00022685"/>
    </source>
</evidence>
<evidence type="ECO:0000256" key="16">
    <source>
        <dbReference type="ARBA" id="ARBA00022729"/>
    </source>
</evidence>
<keyword evidence="18 33" id="KW-0946">Virion</keyword>
<keyword evidence="29 33" id="KW-0899">Viral immunoevasion</keyword>
<keyword evidence="13 33" id="KW-0165">Cleavage on pair of basic residues</keyword>
<dbReference type="GO" id="GO:0044175">
    <property type="term" value="C:host cell endosome membrane"/>
    <property type="evidence" value="ECO:0007669"/>
    <property type="project" value="UniProtKB-SubCell"/>
</dbReference>
<feature type="disulfide bond" evidence="33">
    <location>
        <begin position="56"/>
        <end position="76"/>
    </location>
</feature>
<dbReference type="GO" id="GO:0052031">
    <property type="term" value="P:symbiont-mediated perturbation of host defense response"/>
    <property type="evidence" value="ECO:0007669"/>
    <property type="project" value="UniProtKB-UniRule"/>
</dbReference>
<name>A0A1P8P315_HV1</name>
<keyword evidence="8 33" id="KW-1170">Fusion of virus membrane with host endosomal membrane</keyword>
<comment type="domain">
    <text evidence="33">The YXXL motif is involved in determining the exact site of viral release at the surface of infected mononuclear cells and promotes endocytosis. YXXL and di-leucine endocytosis motifs interact directly or indirectly with the clathrin adapter complexes, opperate independently, and their activities are not additive.</text>
</comment>
<feature type="coiled-coil region" evidence="33">
    <location>
        <begin position="635"/>
        <end position="669"/>
    </location>
</feature>
<keyword evidence="24 33" id="KW-0175">Coiled coil</keyword>
<evidence type="ECO:0000256" key="22">
    <source>
        <dbReference type="ARBA" id="ARBA00022989"/>
    </source>
</evidence>
<dbReference type="CDD" id="cd09909">
    <property type="entry name" value="HIV-1-like_HR1-HR2"/>
    <property type="match status" value="1"/>
</dbReference>
<keyword evidence="15 33" id="KW-0053">Apoptosis</keyword>
<comment type="PTM">
    <text evidence="33">Specific enzymatic cleavages in vivo yield mature proteins. Envelope glycoproteins are synthesized as a inactive precursor that is heavily N-glycosylated and processed likely by host cell furin in the Golgi to yield the mature SU and TM proteins. The cleavage site between SU and TM requires the minimal sequence [KR]-X-[KR]-R. About 2 of the 9 disulfide bonds of gp41 are reduced by P4HB/PDI, following binding to CD4 receptor.</text>
</comment>
<comment type="function">
    <text evidence="33">Envelope glycoprotein gp160: Oligomerizes in the host endoplasmic reticulum into predominantly trimers. In a second time, gp160 transits in the host Golgi, where glycosylation is completed. The precursor is then proteolytically cleaved in the trans-Golgi and thereby activated by cellular furin or furin-like proteases to produce gp120 and gp41.</text>
</comment>
<dbReference type="SUPFAM" id="SSF56502">
    <property type="entry name" value="gp120 core"/>
    <property type="match status" value="2"/>
</dbReference>
<keyword evidence="11 33" id="KW-0945">Host-virus interaction</keyword>
<evidence type="ECO:0000256" key="21">
    <source>
        <dbReference type="ARBA" id="ARBA00022890"/>
    </source>
</evidence>
<proteinExistence type="inferred from homology"/>
<keyword evidence="10 33" id="KW-1165">Clathrin-mediated endocytosis of virus by host</keyword>
<evidence type="ECO:0000259" key="36">
    <source>
        <dbReference type="Pfam" id="PF00516"/>
    </source>
</evidence>
<comment type="subunit">
    <text evidence="32">The mature envelope protein (Env) consists of a homotrimer of non-covalently associated gp120-gp41 heterodimers. The resulting complex protrudes from the virus surface as a spike. There seems to be as few as 10 spikes on the average virion. Interacts with host CD4, CCR5 and CXCR4. Gp120 also interacts with the C-type lectins CD209/DC-SIGN and CLEC4M/DC-SIGNR (collectively referred to as DC-SIGN(R)). Gp120 and gp41 interact with GalCer. Gp120 interacts with host ITGA4/ITGB7 complex; on CD4+ T-cells, this interaction results in rapid activation of integrin ITGAL/LFA-1, which facilitates efficient cell-to-cell spreading of HIV-1. Gp120 interacts with cell-associated heparan sulfate; this interaction increases virus infectivity on permissive cells and may be involved in infection of CD4- cells.</text>
</comment>
<evidence type="ECO:0000256" key="19">
    <source>
        <dbReference type="ARBA" id="ARBA00022870"/>
    </source>
</evidence>
<dbReference type="GO" id="GO:0020002">
    <property type="term" value="C:host cell plasma membrane"/>
    <property type="evidence" value="ECO:0007669"/>
    <property type="project" value="UniProtKB-SubCell"/>
</dbReference>
<evidence type="ECO:0000256" key="3">
    <source>
        <dbReference type="ARBA" id="ARBA00004505"/>
    </source>
</evidence>
<comment type="miscellaneous">
    <text evidence="33">HIV-1 lineages are divided in three main groups, M (for Major), O (for Outlier), and N (for New, or Non-M, Non-O). The vast majority of strains found worldwide belong to the group M. Group O seems to be endemic to and largely confined to Cameroon and neighboring countries in West Central Africa, where these viruses represent a small minority of HIV-1 strains. The group N is represented by a limited number of isolates from Cameroonian persons. The group M is further subdivided in 9 clades or subtypes (A to D, F to H, J and K).</text>
</comment>
<dbReference type="Gene3D" id="2.170.40.20">
    <property type="entry name" value="Human immunodeficiency virus 1, Gp160, envelope glycoprotein"/>
    <property type="match status" value="2"/>
</dbReference>
<feature type="domain" description="Human immunodeficiency virus 1 envelope glycoprotein Gp120" evidence="36">
    <location>
        <begin position="36"/>
        <end position="513"/>
    </location>
</feature>
<comment type="PTM">
    <text evidence="33">Palmitoylation of the transmembrane protein and of Env polyprotein (prior to its proteolytic cleavage) is essential for their association with host cell membrane lipid rafts. Palmitoylation is therefore required for envelope trafficking to classical lipid rafts, but not for viral replication.</text>
</comment>
<evidence type="ECO:0000256" key="29">
    <source>
        <dbReference type="ARBA" id="ARBA00023280"/>
    </source>
</evidence>
<dbReference type="FunFam" id="2.170.40.20:FF:000003">
    <property type="entry name" value="Envelope glycoprotein gp160"/>
    <property type="match status" value="1"/>
</dbReference>
<evidence type="ECO:0000256" key="25">
    <source>
        <dbReference type="ARBA" id="ARBA00023136"/>
    </source>
</evidence>
<keyword evidence="31 33" id="KW-1160">Virus entry into host cell</keyword>